<evidence type="ECO:0000256" key="1">
    <source>
        <dbReference type="SAM" id="MobiDB-lite"/>
    </source>
</evidence>
<organism evidence="3 4">
    <name type="scientific">Collybia nuda</name>
    <dbReference type="NCBI Taxonomy" id="64659"/>
    <lineage>
        <taxon>Eukaryota</taxon>
        <taxon>Fungi</taxon>
        <taxon>Dikarya</taxon>
        <taxon>Basidiomycota</taxon>
        <taxon>Agaricomycotina</taxon>
        <taxon>Agaricomycetes</taxon>
        <taxon>Agaricomycetidae</taxon>
        <taxon>Agaricales</taxon>
        <taxon>Tricholomatineae</taxon>
        <taxon>Clitocybaceae</taxon>
        <taxon>Collybia</taxon>
    </lineage>
</organism>
<dbReference type="GO" id="GO:0032012">
    <property type="term" value="P:regulation of ARF protein signal transduction"/>
    <property type="evidence" value="ECO:0007669"/>
    <property type="project" value="InterPro"/>
</dbReference>
<dbReference type="InterPro" id="IPR000904">
    <property type="entry name" value="Sec7_dom"/>
</dbReference>
<dbReference type="InterPro" id="IPR016024">
    <property type="entry name" value="ARM-type_fold"/>
</dbReference>
<dbReference type="PANTHER" id="PTHR10663">
    <property type="entry name" value="GUANYL-NUCLEOTIDE EXCHANGE FACTOR"/>
    <property type="match status" value="1"/>
</dbReference>
<dbReference type="Pfam" id="PF12783">
    <property type="entry name" value="Sec7-like_HUS"/>
    <property type="match status" value="2"/>
</dbReference>
<feature type="compositionally biased region" description="Polar residues" evidence="1">
    <location>
        <begin position="1258"/>
        <end position="1274"/>
    </location>
</feature>
<evidence type="ECO:0000313" key="3">
    <source>
        <dbReference type="EMBL" id="KAF9464645.1"/>
    </source>
</evidence>
<dbReference type="FunFam" id="1.10.1000.11:FF:000002">
    <property type="entry name" value="Cytohesin 1"/>
    <property type="match status" value="1"/>
</dbReference>
<dbReference type="OrthoDB" id="10258608at2759"/>
<dbReference type="EMBL" id="MU150253">
    <property type="protein sequence ID" value="KAF9464645.1"/>
    <property type="molecule type" value="Genomic_DNA"/>
</dbReference>
<dbReference type="CDD" id="cd00171">
    <property type="entry name" value="Sec7"/>
    <property type="match status" value="1"/>
</dbReference>
<dbReference type="GO" id="GO:0016192">
    <property type="term" value="P:vesicle-mediated transport"/>
    <property type="evidence" value="ECO:0007669"/>
    <property type="project" value="UniProtKB-ARBA"/>
</dbReference>
<dbReference type="Gene3D" id="1.10.1000.11">
    <property type="entry name" value="Arf Nucleotide-binding Site Opener,domain 2"/>
    <property type="match status" value="1"/>
</dbReference>
<dbReference type="InterPro" id="IPR023394">
    <property type="entry name" value="Sec7_C_sf"/>
</dbReference>
<dbReference type="Pfam" id="PF01369">
    <property type="entry name" value="Sec7"/>
    <property type="match status" value="1"/>
</dbReference>
<dbReference type="Proteomes" id="UP000807353">
    <property type="component" value="Unassembled WGS sequence"/>
</dbReference>
<comment type="caution">
    <text evidence="3">The sequence shown here is derived from an EMBL/GenBank/DDBJ whole genome shotgun (WGS) entry which is preliminary data.</text>
</comment>
<gene>
    <name evidence="3" type="ORF">BDZ94DRAFT_1256219</name>
</gene>
<dbReference type="PANTHER" id="PTHR10663:SF388">
    <property type="entry name" value="GOLGI-SPECIFIC BREFELDIN A-RESISTANCE GUANINE NUCLEOTIDE EXCHANGE FACTOR 1"/>
    <property type="match status" value="1"/>
</dbReference>
<sequence>MTSAEYVQRTRNSVSDKHVLYSEILAVTSIMRKNSRWTSSSHFKSAKDSSLGSNLGLRITTPSYSTQLSGGGSRESELMGAFQELKKVVRDIEDINTLDLSIILGPFFSIIRSPLSTGPITSAALSALHSLFVCGLVSSSSLGLDAALVELSNTVSHCKFEASDSSGDEVVLLKIMTIIGDCFGGGVGDHLGDIEVCEMLETVLTTCCQMRLSEILRRSAETTMHTLVRIVFSRLHELDLKIEEEKLRVGDDDVQESEIRMTVPTVEPLSISSDSQVVLANLQLETEDTPITPTPTTPTIDRPQYGLPSILELLRVLINVLDPNDQQHTDSTRLIALGILNAAFEESGPRIADFPSLAALVTDTGCKFLFQLARSENPSVLHLSLRTISTVFDTMRQHLKLQQELFLAFTIDRLAPPIPAHTVKGQNGVSGKKGTYIGAATPRPGTPTSGSPKPGVESEIPDSEKNVTSIRVSVAPARGETRNLILETLVQVSRHPSFMVDLYANYDCDINCENIFERLIDFLTKAVLSPDHAHQDAHQKNAQYLCLDLLLAFVNDMVTRAEGAAILWPLDFPTSDSLIQTKSQKKLILAGAARFNAKPKTGLAFLEENGLIYADLSSEITKARSLAMFLKGCTRLDKRLLGDYISKPDNIDILKAFIGLFDFKNKAIAEAMRELLESFRLPGESQQIARITETFASIYFAAGPDEIKSEDAVYVLAYSVIMLNTDLHNPQVRKRMTIEDYQRNLRGVNDGANFSPEFLQNIYDSIRKREIVMPEEHTGQLGFEYAWKELLTRSRQTGGFMICNSSSFDVEMFKTAWKPTISAIAHAFISFEEEYIIQQAIAGFRQCATLAGHFRLPDVFDFVVISLSHATSLLSESAPARIPNYPIVDIEGQSVTVSNLSVKFGTNFKGQLAAVVLFNIVNGNGNALREGWTQIFEMFQNLFLHSLLPTRMLQMEDFLGGVSMIPLRGSQPQRSTPRGDGGLLSALSSYLMTPYSASTETLLPEASDVDVENTLCTIDCIASCRLDELYTQIMQLDVDALVAAVRALEALAHERTVARLKQEFDDVLTSSHDDNAFSLPYDPASIFLLEMMVSIACQTPQHVEELWPIVFEHLSALLSASVQYSVLLVERAVVSLLRLCLILAQKPPLRDQVYVSFDLLSGLPPSIASSVGEQVVSGLILIIQKYRDIISSPTEWNLVFALIRSTMPHPEAARMSFDLITSIASDGPDQLVTVDNFTSLITILDDFATLAGTSAEIKQQNGRRAEPLSSSNSPPVARGKKSIDLVFNLHKLVSPLMEASQFPKDQAWRQLCLPVLISLSRQSVNAAREVRHNAIGQLQRILLGPHILFDEATHTQVEEIFNRVIFPLVDDLLKVEIFQRDPQGMPETRLRASALLCKTFMHLDVREAQSKADFRILWIQILDLLDRLMNINKNDQLYEAVPETLKNVILVMNAAGILVPPSATLDEREERQQTLWTATHERMERFLPGFLANVIPQA</sequence>
<dbReference type="SMART" id="SM00222">
    <property type="entry name" value="Sec7"/>
    <property type="match status" value="1"/>
</dbReference>
<evidence type="ECO:0000259" key="2">
    <source>
        <dbReference type="PROSITE" id="PS50190"/>
    </source>
</evidence>
<dbReference type="GO" id="GO:0005085">
    <property type="term" value="F:guanyl-nucleotide exchange factor activity"/>
    <property type="evidence" value="ECO:0007669"/>
    <property type="project" value="InterPro"/>
</dbReference>
<dbReference type="PROSITE" id="PS50190">
    <property type="entry name" value="SEC7"/>
    <property type="match status" value="1"/>
</dbReference>
<feature type="region of interest" description="Disordered" evidence="1">
    <location>
        <begin position="1258"/>
        <end position="1278"/>
    </location>
</feature>
<dbReference type="Gene3D" id="1.10.220.20">
    <property type="match status" value="1"/>
</dbReference>
<feature type="domain" description="SEC7" evidence="2">
    <location>
        <begin position="577"/>
        <end position="769"/>
    </location>
</feature>
<dbReference type="SUPFAM" id="SSF48425">
    <property type="entry name" value="Sec7 domain"/>
    <property type="match status" value="1"/>
</dbReference>
<dbReference type="GO" id="GO:0005794">
    <property type="term" value="C:Golgi apparatus"/>
    <property type="evidence" value="ECO:0007669"/>
    <property type="project" value="UniProtKB-ARBA"/>
</dbReference>
<protein>
    <submittedName>
        <fullName evidence="3">Sec7-like domain is implicated in guanine nucleotide exchange function</fullName>
    </submittedName>
</protein>
<name>A0A9P5YBH8_9AGAR</name>
<accession>A0A9P5YBH8</accession>
<dbReference type="InterPro" id="IPR035999">
    <property type="entry name" value="Sec7_dom_sf"/>
</dbReference>
<reference evidence="3" key="1">
    <citation type="submission" date="2020-11" db="EMBL/GenBank/DDBJ databases">
        <authorList>
            <consortium name="DOE Joint Genome Institute"/>
            <person name="Ahrendt S."/>
            <person name="Riley R."/>
            <person name="Andreopoulos W."/>
            <person name="Labutti K."/>
            <person name="Pangilinan J."/>
            <person name="Ruiz-Duenas F.J."/>
            <person name="Barrasa J.M."/>
            <person name="Sanchez-Garcia M."/>
            <person name="Camarero S."/>
            <person name="Miyauchi S."/>
            <person name="Serrano A."/>
            <person name="Linde D."/>
            <person name="Babiker R."/>
            <person name="Drula E."/>
            <person name="Ayuso-Fernandez I."/>
            <person name="Pacheco R."/>
            <person name="Padilla G."/>
            <person name="Ferreira P."/>
            <person name="Barriuso J."/>
            <person name="Kellner H."/>
            <person name="Castanera R."/>
            <person name="Alfaro M."/>
            <person name="Ramirez L."/>
            <person name="Pisabarro A.G."/>
            <person name="Kuo A."/>
            <person name="Tritt A."/>
            <person name="Lipzen A."/>
            <person name="He G."/>
            <person name="Yan M."/>
            <person name="Ng V."/>
            <person name="Cullen D."/>
            <person name="Martin F."/>
            <person name="Rosso M.-N."/>
            <person name="Henrissat B."/>
            <person name="Hibbett D."/>
            <person name="Martinez A.T."/>
            <person name="Grigoriev I.V."/>
        </authorList>
    </citation>
    <scope>NUCLEOTIDE SEQUENCE</scope>
    <source>
        <strain evidence="3">CBS 247.69</strain>
    </source>
</reference>
<feature type="compositionally biased region" description="Low complexity" evidence="1">
    <location>
        <begin position="441"/>
        <end position="455"/>
    </location>
</feature>
<evidence type="ECO:0000313" key="4">
    <source>
        <dbReference type="Proteomes" id="UP000807353"/>
    </source>
</evidence>
<dbReference type="InterPro" id="IPR032691">
    <property type="entry name" value="Mon2/Sec7/BIG1-like_HUS"/>
</dbReference>
<dbReference type="SUPFAM" id="SSF48371">
    <property type="entry name" value="ARM repeat"/>
    <property type="match status" value="1"/>
</dbReference>
<proteinExistence type="predicted"/>
<dbReference type="Pfam" id="PF23325">
    <property type="entry name" value="TPR_28"/>
    <property type="match status" value="1"/>
</dbReference>
<feature type="region of interest" description="Disordered" evidence="1">
    <location>
        <begin position="438"/>
        <end position="462"/>
    </location>
</feature>
<dbReference type="InterPro" id="IPR056604">
    <property type="entry name" value="GBF1-like_TPR"/>
</dbReference>
<keyword evidence="4" id="KW-1185">Reference proteome</keyword>